<dbReference type="CDD" id="cd16332">
    <property type="entry name" value="Prp-like"/>
    <property type="match status" value="1"/>
</dbReference>
<dbReference type="AlphaFoldDB" id="A0A1K2HA34"/>
<reference evidence="8 9" key="2">
    <citation type="submission" date="2016-11" db="EMBL/GenBank/DDBJ databases">
        <authorList>
            <person name="Jaros S."/>
            <person name="Januszkiewicz K."/>
            <person name="Wedrychowicz H."/>
        </authorList>
    </citation>
    <scope>NUCLEOTIDE SEQUENCE [LARGE SCALE GENOMIC DNA]</scope>
    <source>
        <strain evidence="8 9">DSM 22330</strain>
    </source>
</reference>
<accession>A0A1K2HA34</accession>
<evidence type="ECO:0000313" key="10">
    <source>
        <dbReference type="Proteomes" id="UP000218979"/>
    </source>
</evidence>
<evidence type="ECO:0000313" key="8">
    <source>
        <dbReference type="EMBL" id="SFZ73655.1"/>
    </source>
</evidence>
<dbReference type="GO" id="GO:0008234">
    <property type="term" value="F:cysteine-type peptidase activity"/>
    <property type="evidence" value="ECO:0007669"/>
    <property type="project" value="UniProtKB-KW"/>
</dbReference>
<reference evidence="7 10" key="1">
    <citation type="submission" date="2014-12" db="EMBL/GenBank/DDBJ databases">
        <title>Draft genome sequences of 10 type strains of Lactococcus.</title>
        <authorList>
            <person name="Sun Z."/>
            <person name="Zhong Z."/>
            <person name="Liu W."/>
            <person name="Zhang W."/>
            <person name="Zhang H."/>
        </authorList>
    </citation>
    <scope>NUCLEOTIDE SEQUENCE [LARGE SCALE GENOMIC DNA]</scope>
    <source>
        <strain evidence="7 10">DSM 22330</strain>
    </source>
</reference>
<keyword evidence="2" id="KW-0645">Protease</keyword>
<protein>
    <recommendedName>
        <fullName evidence="6">Ribosomal processing cysteine protease Prp</fullName>
    </recommendedName>
</protein>
<evidence type="ECO:0000313" key="9">
    <source>
        <dbReference type="Proteomes" id="UP000185655"/>
    </source>
</evidence>
<dbReference type="STRING" id="1122154.SAMN02746068_00894"/>
<dbReference type="EMBL" id="JXJT01000001">
    <property type="protein sequence ID" value="PCS04713.1"/>
    <property type="molecule type" value="Genomic_DNA"/>
</dbReference>
<dbReference type="RefSeq" id="WP_031366318.1">
    <property type="nucleotide sequence ID" value="NZ_FPKS01000004.1"/>
</dbReference>
<dbReference type="PANTHER" id="PTHR39178:SF1">
    <property type="entry name" value="RIBOSOMAL-PROCESSING CYSTEINE PROTEASE PRP"/>
    <property type="match status" value="1"/>
</dbReference>
<keyword evidence="4" id="KW-0788">Thiol protease</keyword>
<evidence type="ECO:0000256" key="4">
    <source>
        <dbReference type="ARBA" id="ARBA00022807"/>
    </source>
</evidence>
<proteinExistence type="inferred from homology"/>
<dbReference type="Proteomes" id="UP000185655">
    <property type="component" value="Unassembled WGS sequence"/>
</dbReference>
<dbReference type="InterPro" id="IPR007422">
    <property type="entry name" value="Peptidase_Prp"/>
</dbReference>
<gene>
    <name evidence="7" type="ORF">RR45_GL000032</name>
    <name evidence="8" type="ORF">SAMN02746068_00894</name>
</gene>
<evidence type="ECO:0000313" key="7">
    <source>
        <dbReference type="EMBL" id="PCS04713.1"/>
    </source>
</evidence>
<dbReference type="OrthoDB" id="48998at2"/>
<evidence type="ECO:0000256" key="1">
    <source>
        <dbReference type="ARBA" id="ARBA00022517"/>
    </source>
</evidence>
<keyword evidence="1" id="KW-0690">Ribosome biogenesis</keyword>
<dbReference type="Proteomes" id="UP000218979">
    <property type="component" value="Unassembled WGS sequence"/>
</dbReference>
<dbReference type="EMBL" id="FPKS01000004">
    <property type="protein sequence ID" value="SFZ73655.1"/>
    <property type="molecule type" value="Genomic_DNA"/>
</dbReference>
<keyword evidence="3" id="KW-0378">Hydrolase</keyword>
<evidence type="ECO:0000256" key="6">
    <source>
        <dbReference type="ARBA" id="ARBA00044538"/>
    </source>
</evidence>
<comment type="similarity">
    <text evidence="5">Belongs to the Prp family.</text>
</comment>
<dbReference type="PANTHER" id="PTHR39178">
    <property type="entry name" value="HYPOTHETICAL RIBOSOME-ASSOCIATED PROTEIN"/>
    <property type="match status" value="1"/>
</dbReference>
<sequence>MINIKFSRKDDQITRFVITGHAFNGQTAHDIVCAGVSSLAITTVNSLETIAHFQPLVEVDEVEGGFLDCEILSDLSDKQAEIAQILLLNFENGVKAIAEEAEYSSFIQVTSR</sequence>
<evidence type="ECO:0000256" key="5">
    <source>
        <dbReference type="ARBA" id="ARBA00044503"/>
    </source>
</evidence>
<dbReference type="InterPro" id="IPR036764">
    <property type="entry name" value="Peptidase_Prp_sf"/>
</dbReference>
<dbReference type="Gene3D" id="3.30.70.1490">
    <property type="entry name" value="Cysteine protease Prp"/>
    <property type="match status" value="1"/>
</dbReference>
<evidence type="ECO:0000256" key="2">
    <source>
        <dbReference type="ARBA" id="ARBA00022670"/>
    </source>
</evidence>
<dbReference type="GO" id="GO:0042254">
    <property type="term" value="P:ribosome biogenesis"/>
    <property type="evidence" value="ECO:0007669"/>
    <property type="project" value="UniProtKB-KW"/>
</dbReference>
<dbReference type="GO" id="GO:0006508">
    <property type="term" value="P:proteolysis"/>
    <property type="evidence" value="ECO:0007669"/>
    <property type="project" value="UniProtKB-KW"/>
</dbReference>
<evidence type="ECO:0000256" key="3">
    <source>
        <dbReference type="ARBA" id="ARBA00022801"/>
    </source>
</evidence>
<dbReference type="Pfam" id="PF04327">
    <property type="entry name" value="Peptidase_Prp"/>
    <property type="match status" value="1"/>
</dbReference>
<name>A0A1K2HA34_9LACT</name>
<dbReference type="SUPFAM" id="SSF118010">
    <property type="entry name" value="TM1457-like"/>
    <property type="match status" value="1"/>
</dbReference>
<keyword evidence="10" id="KW-1185">Reference proteome</keyword>
<organism evidence="8 9">
    <name type="scientific">Pseudolactococcus chungangensis CAU 28 = DSM 22330</name>
    <dbReference type="NCBI Taxonomy" id="1122154"/>
    <lineage>
        <taxon>Bacteria</taxon>
        <taxon>Bacillati</taxon>
        <taxon>Bacillota</taxon>
        <taxon>Bacilli</taxon>
        <taxon>Lactobacillales</taxon>
        <taxon>Streptococcaceae</taxon>
        <taxon>Pseudolactococcus</taxon>
    </lineage>
</organism>